<dbReference type="Proteomes" id="UP000749559">
    <property type="component" value="Unassembled WGS sequence"/>
</dbReference>
<dbReference type="PANTHER" id="PTHR21538:SF24">
    <property type="entry name" value="PH DOMAIN-CONTAINING PROTEIN"/>
    <property type="match status" value="1"/>
</dbReference>
<evidence type="ECO:0000256" key="1">
    <source>
        <dbReference type="SAM" id="MobiDB-lite"/>
    </source>
</evidence>
<dbReference type="GO" id="GO:0031106">
    <property type="term" value="P:septin ring organization"/>
    <property type="evidence" value="ECO:0007669"/>
    <property type="project" value="TreeGrafter"/>
</dbReference>
<evidence type="ECO:0000313" key="3">
    <source>
        <dbReference type="EMBL" id="CAH1783171.1"/>
    </source>
</evidence>
<dbReference type="GO" id="GO:0000281">
    <property type="term" value="P:mitotic cytokinesis"/>
    <property type="evidence" value="ECO:0007669"/>
    <property type="project" value="TreeGrafter"/>
</dbReference>
<dbReference type="Pfam" id="PF08174">
    <property type="entry name" value="Anillin"/>
    <property type="match status" value="1"/>
</dbReference>
<feature type="region of interest" description="Disordered" evidence="1">
    <location>
        <begin position="526"/>
        <end position="550"/>
    </location>
</feature>
<dbReference type="SUPFAM" id="SSF50729">
    <property type="entry name" value="PH domain-like"/>
    <property type="match status" value="1"/>
</dbReference>
<dbReference type="PANTHER" id="PTHR21538">
    <property type="entry name" value="ANILLIN/RHOTEKIN RTKN"/>
    <property type="match status" value="1"/>
</dbReference>
<evidence type="ECO:0000313" key="4">
    <source>
        <dbReference type="Proteomes" id="UP000749559"/>
    </source>
</evidence>
<evidence type="ECO:0000259" key="2">
    <source>
        <dbReference type="PROSITE" id="PS50003"/>
    </source>
</evidence>
<organism evidence="3 4">
    <name type="scientific">Owenia fusiformis</name>
    <name type="common">Polychaete worm</name>
    <dbReference type="NCBI Taxonomy" id="6347"/>
    <lineage>
        <taxon>Eukaryota</taxon>
        <taxon>Metazoa</taxon>
        <taxon>Spiralia</taxon>
        <taxon>Lophotrochozoa</taxon>
        <taxon>Annelida</taxon>
        <taxon>Polychaeta</taxon>
        <taxon>Sedentaria</taxon>
        <taxon>Canalipalpata</taxon>
        <taxon>Sabellida</taxon>
        <taxon>Oweniida</taxon>
        <taxon>Oweniidae</taxon>
        <taxon>Owenia</taxon>
    </lineage>
</organism>
<feature type="compositionally biased region" description="Polar residues" evidence="1">
    <location>
        <begin position="41"/>
        <end position="59"/>
    </location>
</feature>
<sequence>MMAFSPNTEGDSNGNIPLAIRGSIGYKLLQGKQDSVDESDGANTSVLKRTNSKNESNGTDPKMPSMVIEDMDIYYYRQLATMLQDHDLQQKIDREIKMRDGTAKLLAASKHPSQMLEAAKTLLVSNTRMMAYMSELQKRKTDEVMKKNICTSLQNQAACKGRVAVSDLRIPLMWKDVDHFKNKGDHRRYALFCLLRIGTEIYDTSLLKDVDRSLTDLSFDDYLVFQNIGHDFECKLEVYCHKVYDDLTIASTPKKIKKKLNNLSNTVGKSVGRRLSGLKDDGDCFGNMLIGPKFELIAQGTMRLSDAKEDTGTFDLAIEDIDETGHELPLFGAYCCKIAAQPACIVEDQISGYLHLQQINENDETVDGESKWDKLWCVLKNLELTCWRSEDEVNMEDTPILTIPITKESQICDADPGSMTRPHTFHIITMQDNEQFQHTLSATDSDNLSKWFNGFQQHLLDQAMWKQACETPMEIQSPSTTKLPGFTRKTSLYESTSIKDSPIAATLLRHKVQVTPYSQTLKKYKPITHNEPPIPLDLNDTEKNSIQTEI</sequence>
<comment type="caution">
    <text evidence="3">The sequence shown here is derived from an EMBL/GenBank/DDBJ whole genome shotgun (WGS) entry which is preliminary data.</text>
</comment>
<proteinExistence type="predicted"/>
<dbReference type="OrthoDB" id="5817051at2759"/>
<feature type="region of interest" description="Disordered" evidence="1">
    <location>
        <begin position="35"/>
        <end position="64"/>
    </location>
</feature>
<name>A0A8S4NSY4_OWEFU</name>
<dbReference type="SMART" id="SM00233">
    <property type="entry name" value="PH"/>
    <property type="match status" value="1"/>
</dbReference>
<dbReference type="Gene3D" id="2.30.29.30">
    <property type="entry name" value="Pleckstrin-homology domain (PH domain)/Phosphotyrosine-binding domain (PTB)"/>
    <property type="match status" value="1"/>
</dbReference>
<dbReference type="InterPro" id="IPR001849">
    <property type="entry name" value="PH_domain"/>
</dbReference>
<dbReference type="InterPro" id="IPR011993">
    <property type="entry name" value="PH-like_dom_sf"/>
</dbReference>
<protein>
    <recommendedName>
        <fullName evidence="2">PH domain-containing protein</fullName>
    </recommendedName>
</protein>
<keyword evidence="4" id="KW-1185">Reference proteome</keyword>
<feature type="domain" description="PH" evidence="2">
    <location>
        <begin position="347"/>
        <end position="460"/>
    </location>
</feature>
<dbReference type="Pfam" id="PF00169">
    <property type="entry name" value="PH"/>
    <property type="match status" value="1"/>
</dbReference>
<dbReference type="AlphaFoldDB" id="A0A8S4NSY4"/>
<dbReference type="GO" id="GO:0000915">
    <property type="term" value="P:actomyosin contractile ring assembly"/>
    <property type="evidence" value="ECO:0007669"/>
    <property type="project" value="TreeGrafter"/>
</dbReference>
<gene>
    <name evidence="3" type="ORF">OFUS_LOCUS9534</name>
</gene>
<dbReference type="InterPro" id="IPR051364">
    <property type="entry name" value="Cytokinesis/Rho-signaling"/>
</dbReference>
<accession>A0A8S4NSY4</accession>
<reference evidence="3" key="1">
    <citation type="submission" date="2022-03" db="EMBL/GenBank/DDBJ databases">
        <authorList>
            <person name="Martin C."/>
        </authorList>
    </citation>
    <scope>NUCLEOTIDE SEQUENCE</scope>
</reference>
<dbReference type="GO" id="GO:0005826">
    <property type="term" value="C:actomyosin contractile ring"/>
    <property type="evidence" value="ECO:0007669"/>
    <property type="project" value="TreeGrafter"/>
</dbReference>
<dbReference type="InterPro" id="IPR012966">
    <property type="entry name" value="AHD"/>
</dbReference>
<dbReference type="EMBL" id="CAIIXF020000005">
    <property type="protein sequence ID" value="CAH1783171.1"/>
    <property type="molecule type" value="Genomic_DNA"/>
</dbReference>
<dbReference type="PROSITE" id="PS50003">
    <property type="entry name" value="PH_DOMAIN"/>
    <property type="match status" value="1"/>
</dbReference>